<feature type="compositionally biased region" description="Polar residues" evidence="4">
    <location>
        <begin position="1240"/>
        <end position="1258"/>
    </location>
</feature>
<feature type="domain" description="VPS13-like middle region" evidence="6">
    <location>
        <begin position="1523"/>
        <end position="2543"/>
    </location>
</feature>
<feature type="compositionally biased region" description="Polar residues" evidence="4">
    <location>
        <begin position="972"/>
        <end position="995"/>
    </location>
</feature>
<keyword evidence="3" id="KW-0445">Lipid transport</keyword>
<reference evidence="8 9" key="1">
    <citation type="journal article" date="2019" name="Gigascience">
        <title>High-coverage genomes to elucidate the evolution of penguins.</title>
        <authorList>
            <person name="Pan H."/>
            <person name="Cole T.L."/>
            <person name="Bi X."/>
            <person name="Fang M."/>
            <person name="Zhou C."/>
            <person name="Yang Z."/>
            <person name="Ksepka D.T."/>
            <person name="Hart T."/>
            <person name="Bouzat J.L."/>
            <person name="Argilla L.S."/>
            <person name="Bertelsen M.F."/>
            <person name="Boersma P.D."/>
            <person name="Bost C.A."/>
            <person name="Cherel Y."/>
            <person name="Dann P."/>
            <person name="Fiddaman S.R."/>
            <person name="Howard P."/>
            <person name="Labuschagne K."/>
            <person name="Mattern T."/>
            <person name="Miller G."/>
            <person name="Parker P."/>
            <person name="Phillips R.A."/>
            <person name="Quillfeldt P."/>
            <person name="Ryan P.G."/>
            <person name="Taylor H."/>
            <person name="Thompson D.R."/>
            <person name="Young M.J."/>
            <person name="Ellegaard M.R."/>
            <person name="Gilbert M.T.P."/>
            <person name="Sinding M.S."/>
            <person name="Pacheco G."/>
            <person name="Shepherd L.D."/>
            <person name="Tennyson A.J.D."/>
            <person name="Grosser S."/>
            <person name="Kay E."/>
            <person name="Nupen L.J."/>
            <person name="Ellenberg U."/>
            <person name="Houston D.M."/>
            <person name="Reeve A.H."/>
            <person name="Johnson K."/>
            <person name="Masello J.F."/>
            <person name="Stracke T."/>
            <person name="McKinlay B."/>
            <person name="Borboroglu P.G."/>
            <person name="Zhang D.X."/>
            <person name="Zhang G."/>
        </authorList>
    </citation>
    <scope>NUCLEOTIDE SEQUENCE [LARGE SCALE GENOMIC DNA]</scope>
    <source>
        <strain evidence="8">GS 12</strain>
    </source>
</reference>
<comment type="caution">
    <text evidence="8">The sequence shown here is derived from an EMBL/GenBank/DDBJ whole genome shotgun (WGS) entry which is preliminary data.</text>
</comment>
<dbReference type="InterPro" id="IPR056747">
    <property type="entry name" value="VPS13-like_M"/>
</dbReference>
<evidence type="ECO:0000256" key="4">
    <source>
        <dbReference type="SAM" id="MobiDB-lite"/>
    </source>
</evidence>
<gene>
    <name evidence="8" type="primary">VPS13B</name>
    <name evidence="8" type="ORF">FQV13_0004021</name>
</gene>
<dbReference type="Pfam" id="PF12624">
    <property type="entry name" value="VPS13_N"/>
    <property type="match status" value="2"/>
</dbReference>
<evidence type="ECO:0000313" key="9">
    <source>
        <dbReference type="Proteomes" id="UP000799811"/>
    </source>
</evidence>
<feature type="region of interest" description="Disordered" evidence="4">
    <location>
        <begin position="1825"/>
        <end position="1864"/>
    </location>
</feature>
<dbReference type="Pfam" id="PF25036">
    <property type="entry name" value="VPS13_VAB"/>
    <property type="match status" value="1"/>
</dbReference>
<keyword evidence="2" id="KW-0813">Transport</keyword>
<feature type="compositionally biased region" description="Basic and acidic residues" evidence="4">
    <location>
        <begin position="1733"/>
        <end position="1742"/>
    </location>
</feature>
<feature type="non-terminal residue" evidence="8">
    <location>
        <position position="1"/>
    </location>
</feature>
<evidence type="ECO:0000256" key="1">
    <source>
        <dbReference type="ARBA" id="ARBA00006545"/>
    </source>
</evidence>
<feature type="domain" description="Vacuolar protein sorting-associated protein 13 VPS13 adaptor binding" evidence="7">
    <location>
        <begin position="2603"/>
        <end position="2687"/>
    </location>
</feature>
<feature type="compositionally biased region" description="Polar residues" evidence="4">
    <location>
        <begin position="104"/>
        <end position="117"/>
    </location>
</feature>
<comment type="similarity">
    <text evidence="1">Belongs to the VPS13 family.</text>
</comment>
<dbReference type="EMBL" id="VULK01001049">
    <property type="protein sequence ID" value="KAF1632099.1"/>
    <property type="molecule type" value="Genomic_DNA"/>
</dbReference>
<feature type="domain" description="Chorein N-terminal" evidence="5">
    <location>
        <begin position="440"/>
        <end position="1514"/>
    </location>
</feature>
<feature type="region of interest" description="Disordered" evidence="4">
    <location>
        <begin position="99"/>
        <end position="135"/>
    </location>
</feature>
<proteinExistence type="inferred from homology"/>
<evidence type="ECO:0000313" key="8">
    <source>
        <dbReference type="EMBL" id="KAF1632099.1"/>
    </source>
</evidence>
<protein>
    <submittedName>
        <fullName evidence="8">Vacuolar protein sorting-associated protein 13B</fullName>
    </submittedName>
</protein>
<dbReference type="InterPro" id="IPR039782">
    <property type="entry name" value="VPS13B"/>
</dbReference>
<feature type="non-terminal residue" evidence="8">
    <location>
        <position position="3996"/>
    </location>
</feature>
<keyword evidence="9" id="KW-1185">Reference proteome</keyword>
<name>A0A8K0BLC8_9AVES</name>
<feature type="region of interest" description="Disordered" evidence="4">
    <location>
        <begin position="960"/>
        <end position="1010"/>
    </location>
</feature>
<dbReference type="PANTHER" id="PTHR12517">
    <property type="entry name" value="VACUOLAR PROTEIN SORTING-ASSOCIATED PROTEIN 13B"/>
    <property type="match status" value="1"/>
</dbReference>
<dbReference type="PANTHER" id="PTHR12517:SF0">
    <property type="entry name" value="INTERMEMBRANE LIPID TRANSFER PROTEIN VPS13B"/>
    <property type="match status" value="1"/>
</dbReference>
<feature type="region of interest" description="Disordered" evidence="4">
    <location>
        <begin position="1219"/>
        <end position="1271"/>
    </location>
</feature>
<evidence type="ECO:0000259" key="7">
    <source>
        <dbReference type="Pfam" id="PF25036"/>
    </source>
</evidence>
<accession>A0A8K0BLC8</accession>
<feature type="compositionally biased region" description="Basic and acidic residues" evidence="4">
    <location>
        <begin position="1827"/>
        <end position="1838"/>
    </location>
</feature>
<dbReference type="InterPro" id="IPR026854">
    <property type="entry name" value="VPS13_N"/>
</dbReference>
<dbReference type="InterPro" id="IPR009543">
    <property type="entry name" value="VPS13_VAB"/>
</dbReference>
<evidence type="ECO:0000256" key="3">
    <source>
        <dbReference type="ARBA" id="ARBA00023055"/>
    </source>
</evidence>
<evidence type="ECO:0000259" key="6">
    <source>
        <dbReference type="Pfam" id="PF25033"/>
    </source>
</evidence>
<organism evidence="8 9">
    <name type="scientific">Eudyptes filholi</name>
    <name type="common">Southern rockhopper penguin</name>
    <dbReference type="NCBI Taxonomy" id="1419345"/>
    <lineage>
        <taxon>Eukaryota</taxon>
        <taxon>Metazoa</taxon>
        <taxon>Chordata</taxon>
        <taxon>Craniata</taxon>
        <taxon>Vertebrata</taxon>
        <taxon>Euteleostomi</taxon>
        <taxon>Archelosauria</taxon>
        <taxon>Archosauria</taxon>
        <taxon>Dinosauria</taxon>
        <taxon>Saurischia</taxon>
        <taxon>Theropoda</taxon>
        <taxon>Coelurosauria</taxon>
        <taxon>Aves</taxon>
        <taxon>Neognathae</taxon>
        <taxon>Neoaves</taxon>
        <taxon>Aequornithes</taxon>
        <taxon>Sphenisciformes</taxon>
        <taxon>Spheniscidae</taxon>
        <taxon>Eudyptes</taxon>
    </lineage>
</organism>
<evidence type="ECO:0000259" key="5">
    <source>
        <dbReference type="Pfam" id="PF12624"/>
    </source>
</evidence>
<dbReference type="GO" id="GO:0006869">
    <property type="term" value="P:lipid transport"/>
    <property type="evidence" value="ECO:0007669"/>
    <property type="project" value="UniProtKB-KW"/>
</dbReference>
<feature type="region of interest" description="Disordered" evidence="4">
    <location>
        <begin position="1726"/>
        <end position="1762"/>
    </location>
</feature>
<dbReference type="Pfam" id="PF25033">
    <property type="entry name" value="VPS13_M"/>
    <property type="match status" value="1"/>
</dbReference>
<feature type="region of interest" description="Disordered" evidence="4">
    <location>
        <begin position="3103"/>
        <end position="3127"/>
    </location>
</feature>
<dbReference type="Proteomes" id="UP000799811">
    <property type="component" value="Unassembled WGS sequence"/>
</dbReference>
<feature type="compositionally biased region" description="Polar residues" evidence="4">
    <location>
        <begin position="1748"/>
        <end position="1762"/>
    </location>
</feature>
<evidence type="ECO:0000256" key="2">
    <source>
        <dbReference type="ARBA" id="ARBA00022448"/>
    </source>
</evidence>
<feature type="domain" description="Chorein N-terminal" evidence="5">
    <location>
        <begin position="1"/>
        <end position="314"/>
    </location>
</feature>
<sequence>MLESYVTPILMSYVNRYIKNLKPSDLQLSLWGGDVVLSKLELKLDVLEQELKLPFTFLSGHIHELRIHVPWTKLGSEPVVITINTMECILKLKDGAQQEDHESCGSSSTNRSTTESMKSAVKPRRVQQSASPDPDLPPGYVQSLIRRVVNNVNIVINNLILKYVEDDIVLSVNITSAECYTVDEFWDRAFMDISATDLVLRKMINFSDCTVCLDKRNASGKIEFYQEPLLYKCSFRTRLHFTYDNLNSKMPSIIKIHTLVESLKLSISDQQLPMFIRIMQLGIALYYGEIGNFKDGESEDLICHTKDMLGNITGNHNLYFLKRNVKNINFFAFYKYKWPRLVIAKYLGSLQLVRGIHSKIKVKTKGFYLQVLKSFLHLEWNLRLLCPNMSKIFGNVSSSLFLMYVLRKVELQLLSVNLICILFLNNCECDFLVFHKKEIEAYFFNCGENLSAKGMTYLTNSLFDYRSPENNSIRAEFILDAAHHKETYTEITGMQRFGAFYMDYLYTMESTSGRVSGNQQDLSSVKSEDFGNVQEMSTKSLIVGPLNLRLDSSAVHRIMKMIVCALEHEYEPYSRTKPDIMDGNRAMPSSEEVALLEEYIPTRLTTFTVLKCTIIIPVAEFNLLDHLMPIIMGEKNLSGLLNAASFQPLRPLPSVRILVDKVNLEHSVPMYAEQLVHMVSSLGQPSDNLLHYCYSHCYLKIFGFQAALTSLDSKGLYCFPVPVIPSFSTAVYGKLIKFPKYWIKRAHVPLTECIFELPNLTVQATRAQTLLLQTIYQSWCHPAGNVSSVVVNEALLNEVFQTSGVKSKNPLPTLEGSIQNVELKYCGTSLVKCASGTVGSIKICAKAPGDGGKEKLIPLIQGPSDTRDLHSSKWLNESRKPESLLAPDLVAFTIQIPQYMDYCHNSGAVLLSSVQGLAINVDPVLYTWLIYQPQKRASRHIQQQSVGTVPLGVSVTRKKEDEASVGSAPLARQQSNQASEYASSPVKTKTVTESRPLSLPVKPMLNSSESCRSPEERMKEFIGIVWNAVKRLTLQLEVQSCCVFLPNDSLPSPSTIVSGDIPRTVRSWYHGQASMPGTLVVCLPQIKIMSSGHKHMEPLQEIPFVVLRPILEEGDAFPWTISLHHFSIYTLLGQQMTLDLVEPMGCTSTLAVTSQKLLASGPESRHSFVVCLHVDLESLEIKCSNPQVQLLYELAEITSKVWNKIQRRGILYQSSVYTETMTGPAPPSSPVKSSVGTAPPDTSTYSPSADIGTTTEGDSLQGGDDSPFSDSITLEQTTSNIGVSSGRVSLWMQWMLPKITIKLFAPDPRNNGTEVCVVSELEDLSASVDMQDVYTKIKCKIESFNIDHYRNSLGEDSWSLGQYGGVFLSCTDKLNRRTLLVRPISKQDPFSNFSGFFPSTTAKLLDGSHQQHGFLSLTYTKAVTKNVRHKLISRNERRTFHKLSEGHTDGSPHFLHEILLSAQAFDVVLCFPLLNAIASIFQARLPRSQKEKRKSPGQPMRTHALTSRNLPLIYINTGVIRVFFPQNEEDHHTAEANPAIKEDTLVLKIGSVCMAPQADNPLSRAVLRKDIYQRALNLGILRDPGSEVEDRQYQIDLQSINIGTAHWNQLKPEKENGKGGVLTESERNSQNPALEWNMASSIRRHQERRAILTPILTDFTVRITAAPAIIFTKIDAAENLQPEEILVCGHSLEVNVTTNLDFFLNVAQVQLLEQLVQANMVGLEPSSSTAEVSKQEQKKMDVSDGGTVETSSRYSGAQDSGIGSDSVKIRIVQIEQHSGTSQHRIARPSRQSSIVKNLNFIPFDIFVTASRISLMTYSCTGLTKSKSVQDQKDGEKISKSSLNLPEAGSGGSHDNKKPSQPCISSVTADDLLNSNVPLSTGRKTGLLSLESLHASTRSSARQALGITIVRQPGRRGTGDIELQPFLYLIVSQPSVLLSCHHRKQKVEISVFDACLKGVASDYKCTDAGKTLPEALDYCKIWLQTVAGEVDAKSGIPPPLITVQIKDFLNGPADINVDISKPLKANLSFVRLDQINQFLKKIITTNDDEPRKEAAPSAGVIPDEDVTSITKHPTTKDFLPAAHINAAQKASVQENLWQALSCFQKISIHTVQMVVSMETIPHPSKPCLLVSLSNLSGSLNIKSGHKTAGKRIHGSSFVLDIKDFLLKTSLKERARSLMGPFCCSVNVEAKWCKHSGDPGPEQSIPKIYIDLRGGLLQVFWGQEHLNCLVLLQELLWQYLTKKGSAETLLSEHTHPTFFPTGRNQASKTEHTSDDLRTGLFQYIQDAEAQKLPSAYEVVFYNETEDSPGMMLWRYPEPRVLTLVRINPVPFNTTEDPDISTADLGDVLQIPCSLEYWDELQKSFVAFREFSLSESKVCELQLPSINFVNDQKELIASDLWRIVLNSSQNVADDQSSESESGSQSACDQLVTPTALAACTRVDSCFTPWFVPSLSVLIQFTYLEVHLCHHLDHLGTAPPKFLQPFLSDKNMPSELEYMIISFDEPHVYLRQWSDESMFQEIQFSTQADCKLLECRNVTMQSVVKPFKIWGQIAISSSTVGRLLDCTIMVDPIFINFGQYALHSLNTAIQAWQQNQCPEAEELVFSHFVICNDTQETLRFGQVDTDENILLASLHSHQYSWRSHKSPQLLHICIEGWGNWRWSEPFSVDNTGTFIRTIQYKGRTASLIIKVQQLNGVQKQILICGRQTVCSYLSESIELKVVQHYISQDGQAVVKEHINCLAAKQKLPSYVLEDNELTELSVKATGDEDWSRDVCLSSKHTEHSTVIQVPSSKSSITYVWCTILTLEPNCHVQQRLIVFSPLFIVRSHLPDPIIIHLEKRSLGLNEMQVIPGKGQEKALQNIEPDLTHHLTFQAREEDDPSECAVPISTTLIKQIATKSHPGGNVNQILSEFYGTANPPQPAWPYNRKDSDSNEQLSQWDSPMRVKLSVWKPCVKTLLIELLPWALLINQSKWDLWLFEGEKIILQVPTGKVIIPPNFEEAFQVGIYWANTNTVHKSVAIKLVHNVTSPKWKDADNGEVVTLDEEGFVEAEIKLGAFPGHQKLCQFCISSMVRQGIQILQIEDKTTLINDTSYQIYYRPQLSISKPHSGEEDFHSSDSTVFSVSPAGAPPSKTLSAVPCWDLTSDTSPLTSEPPLSEKRIQLSFSPGTGSCELWSLPAVIKQEFPRQSVAVPTGVCSESGFCTRAIALTYQEHLGVTYLTLTEDPSPRIIIHNRCSIPLLVKENFKDTPKFQVYCRKIPAECSVHHELYHQVSSYPDCKTRDLLPSILLKVMSSDELVNEWSDFVDINNQGTQIVFLTGFGYVYVDITHQCGTTVITLAPEGRAGPIEINLNRSQEQTLSLKMFISQLSLAAFDDITNHKVSSELLRLTADNVFLHMAPATNYLRPLSQEFQRDAVEGLPQFHCLQVYCEDLQLDNQLYSKSNFHFAVLLCQGEKNETMQWSRVNNLIVCNKDLESYKENCFIKLCIAFSKEENFMFHVNDLSFELKPARLYVEDTFVYYIKTLFDTYLPENKTACQSVNTSDTTLILPEQVREHARALVKPVKLRKLTIQPVNLLVSIHASLKLYIASDHTPLSFSVFERGPIFTTARQLVHALAMHYAAGALFRAGWVVGSLEILGSPASLVRSIGNGIADFFRLPYEGLTRGPGAFVSGVSRGTTSFVKHISKGTLTSITNLATSLARNMDRLSLDEEHYNRQEEWRRQLPESLGEGLRQGLSRLGISLLGAIAGIVDQPMQNFQRVSEAQASAGHKARGVISGVGKGIMGVFTKPIGGAAELVSQTGYGILHGAGLSQLPKQRSHPNDQHVEQAPNSHVKYVWKMLQSLGRPEVHMALDVMIVSGSGQQHEGCLLLTSEVLFVVSISEDTQQQAFPVTEIDCLEDDQQKDLLKVQLKQQRVPSDLEADGARERLSEQQYNRLVEYITKTSYHLAPSTTAVTALQTVATEHLPTIVKTYQYVVDPNFAQVFISKFTMVKNKALRKGF</sequence>